<protein>
    <recommendedName>
        <fullName evidence="8">CFEM domain-containing protein</fullName>
    </recommendedName>
</protein>
<gene>
    <name evidence="9" type="ORF">EV702DRAFT_519668</name>
</gene>
<evidence type="ECO:0000256" key="1">
    <source>
        <dbReference type="ARBA" id="ARBA00004613"/>
    </source>
</evidence>
<keyword evidence="4" id="KW-1015">Disulfide bond</keyword>
<evidence type="ECO:0000256" key="4">
    <source>
        <dbReference type="ARBA" id="ARBA00023157"/>
    </source>
</evidence>
<evidence type="ECO:0000313" key="10">
    <source>
        <dbReference type="Proteomes" id="UP000714275"/>
    </source>
</evidence>
<evidence type="ECO:0000256" key="2">
    <source>
        <dbReference type="ARBA" id="ARBA00022525"/>
    </source>
</evidence>
<dbReference type="OrthoDB" id="4505683at2759"/>
<reference evidence="9" key="1">
    <citation type="journal article" date="2020" name="New Phytol.">
        <title>Comparative genomics reveals dynamic genome evolution in host specialist ectomycorrhizal fungi.</title>
        <authorList>
            <person name="Lofgren L.A."/>
            <person name="Nguyen N.H."/>
            <person name="Vilgalys R."/>
            <person name="Ruytinx J."/>
            <person name="Liao H.L."/>
            <person name="Branco S."/>
            <person name="Kuo A."/>
            <person name="LaButti K."/>
            <person name="Lipzen A."/>
            <person name="Andreopoulos W."/>
            <person name="Pangilinan J."/>
            <person name="Riley R."/>
            <person name="Hundley H."/>
            <person name="Na H."/>
            <person name="Barry K."/>
            <person name="Grigoriev I.V."/>
            <person name="Stajich J.E."/>
            <person name="Kennedy P.G."/>
        </authorList>
    </citation>
    <scope>NUCLEOTIDE SEQUENCE</scope>
    <source>
        <strain evidence="9">DOB743</strain>
    </source>
</reference>
<evidence type="ECO:0000256" key="5">
    <source>
        <dbReference type="SAM" id="MobiDB-lite"/>
    </source>
</evidence>
<keyword evidence="6" id="KW-0812">Transmembrane</keyword>
<sequence length="167" mass="15808">MLFKSLFVLAAAALAANAQAVTTTSDAAAATPSGVTECIVSCSTQAAAAGGCSSYTDLSCVCTSTAFQTAASACLQANCTAAELAEALSLQKTECAAFSGNSTTTTSTGGTPSASIKTSSATTSPAKTSGATASGAATGLVPSLALNSAFGGLVALAGTLIGAALVM</sequence>
<evidence type="ECO:0000259" key="8">
    <source>
        <dbReference type="PROSITE" id="PS52012"/>
    </source>
</evidence>
<dbReference type="Pfam" id="PF05730">
    <property type="entry name" value="CFEM"/>
    <property type="match status" value="1"/>
</dbReference>
<comment type="subcellular location">
    <subcellularLocation>
        <location evidence="1">Secreted</location>
    </subcellularLocation>
</comment>
<keyword evidence="3 7" id="KW-0732">Signal</keyword>
<evidence type="ECO:0000313" key="9">
    <source>
        <dbReference type="EMBL" id="KAG1774607.1"/>
    </source>
</evidence>
<feature type="domain" description="CFEM" evidence="8">
    <location>
        <begin position="10"/>
        <end position="122"/>
    </location>
</feature>
<dbReference type="PROSITE" id="PS52012">
    <property type="entry name" value="CFEM"/>
    <property type="match status" value="1"/>
</dbReference>
<keyword evidence="2" id="KW-0964">Secreted</keyword>
<feature type="chain" id="PRO_5040350939" description="CFEM domain-containing protein" evidence="7">
    <location>
        <begin position="21"/>
        <end position="167"/>
    </location>
</feature>
<evidence type="ECO:0000256" key="3">
    <source>
        <dbReference type="ARBA" id="ARBA00022729"/>
    </source>
</evidence>
<dbReference type="SMART" id="SM00747">
    <property type="entry name" value="CFEM"/>
    <property type="match status" value="1"/>
</dbReference>
<feature type="transmembrane region" description="Helical" evidence="6">
    <location>
        <begin position="144"/>
        <end position="166"/>
    </location>
</feature>
<keyword evidence="6" id="KW-0472">Membrane</keyword>
<feature type="region of interest" description="Disordered" evidence="5">
    <location>
        <begin position="102"/>
        <end position="129"/>
    </location>
</feature>
<proteinExistence type="predicted"/>
<evidence type="ECO:0000256" key="6">
    <source>
        <dbReference type="SAM" id="Phobius"/>
    </source>
</evidence>
<accession>A0A9P6ZQ40</accession>
<organism evidence="9 10">
    <name type="scientific">Suillus placidus</name>
    <dbReference type="NCBI Taxonomy" id="48579"/>
    <lineage>
        <taxon>Eukaryota</taxon>
        <taxon>Fungi</taxon>
        <taxon>Dikarya</taxon>
        <taxon>Basidiomycota</taxon>
        <taxon>Agaricomycotina</taxon>
        <taxon>Agaricomycetes</taxon>
        <taxon>Agaricomycetidae</taxon>
        <taxon>Boletales</taxon>
        <taxon>Suillineae</taxon>
        <taxon>Suillaceae</taxon>
        <taxon>Suillus</taxon>
    </lineage>
</organism>
<dbReference type="AlphaFoldDB" id="A0A9P6ZQ40"/>
<dbReference type="InterPro" id="IPR008427">
    <property type="entry name" value="Extracellular_membr_CFEM_dom"/>
</dbReference>
<evidence type="ECO:0000256" key="7">
    <source>
        <dbReference type="SAM" id="SignalP"/>
    </source>
</evidence>
<dbReference type="GO" id="GO:0005576">
    <property type="term" value="C:extracellular region"/>
    <property type="evidence" value="ECO:0007669"/>
    <property type="project" value="UniProtKB-SubCell"/>
</dbReference>
<dbReference type="Proteomes" id="UP000714275">
    <property type="component" value="Unassembled WGS sequence"/>
</dbReference>
<name>A0A9P6ZQ40_9AGAM</name>
<keyword evidence="6" id="KW-1133">Transmembrane helix</keyword>
<feature type="signal peptide" evidence="7">
    <location>
        <begin position="1"/>
        <end position="20"/>
    </location>
</feature>
<comment type="caution">
    <text evidence="9">The sequence shown here is derived from an EMBL/GenBank/DDBJ whole genome shotgun (WGS) entry which is preliminary data.</text>
</comment>
<keyword evidence="10" id="KW-1185">Reference proteome</keyword>
<dbReference type="EMBL" id="JABBWD010000040">
    <property type="protein sequence ID" value="KAG1774607.1"/>
    <property type="molecule type" value="Genomic_DNA"/>
</dbReference>